<protein>
    <recommendedName>
        <fullName evidence="3">SDR family NAD(P)-dependent oxidoreductase</fullName>
    </recommendedName>
</protein>
<comment type="caution">
    <text evidence="1">The sequence shown here is derived from an EMBL/GenBank/DDBJ whole genome shotgun (WGS) entry which is preliminary data.</text>
</comment>
<gene>
    <name evidence="1" type="ORF">GCM10010517_79560</name>
</gene>
<evidence type="ECO:0000313" key="1">
    <source>
        <dbReference type="EMBL" id="GAA2913015.1"/>
    </source>
</evidence>
<dbReference type="RefSeq" id="WP_344982115.1">
    <property type="nucleotide sequence ID" value="NZ_BAAAVI010000121.1"/>
</dbReference>
<dbReference type="EMBL" id="BAAAVI010000121">
    <property type="protein sequence ID" value="GAA2913015.1"/>
    <property type="molecule type" value="Genomic_DNA"/>
</dbReference>
<keyword evidence="2" id="KW-1185">Reference proteome</keyword>
<dbReference type="Pfam" id="PF00106">
    <property type="entry name" value="adh_short"/>
    <property type="match status" value="1"/>
</dbReference>
<dbReference type="Gene3D" id="3.40.50.720">
    <property type="entry name" value="NAD(P)-binding Rossmann-like Domain"/>
    <property type="match status" value="1"/>
</dbReference>
<proteinExistence type="predicted"/>
<evidence type="ECO:0008006" key="3">
    <source>
        <dbReference type="Google" id="ProtNLM"/>
    </source>
</evidence>
<dbReference type="Proteomes" id="UP001500831">
    <property type="component" value="Unassembled WGS sequence"/>
</dbReference>
<accession>A0ABN3WED6</accession>
<dbReference type="InterPro" id="IPR002347">
    <property type="entry name" value="SDR_fam"/>
</dbReference>
<name>A0ABN3WED6_9ACTN</name>
<dbReference type="SUPFAM" id="SSF51735">
    <property type="entry name" value="NAD(P)-binding Rossmann-fold domains"/>
    <property type="match status" value="1"/>
</dbReference>
<sequence>MAAARQVIVVTGASSGFGRLTAVALARAGHAVVAGMRRTADRNAPAVAALDRLAADEIVRIVDLPAGRRPFRSHVDPGKDGSEVVSTVADRIRAEFYHRAGIADLLSPTAAL</sequence>
<organism evidence="1 2">
    <name type="scientific">Streptosporangium fragile</name>
    <dbReference type="NCBI Taxonomy" id="46186"/>
    <lineage>
        <taxon>Bacteria</taxon>
        <taxon>Bacillati</taxon>
        <taxon>Actinomycetota</taxon>
        <taxon>Actinomycetes</taxon>
        <taxon>Streptosporangiales</taxon>
        <taxon>Streptosporangiaceae</taxon>
        <taxon>Streptosporangium</taxon>
    </lineage>
</organism>
<reference evidence="1 2" key="1">
    <citation type="journal article" date="2019" name="Int. J. Syst. Evol. Microbiol.">
        <title>The Global Catalogue of Microorganisms (GCM) 10K type strain sequencing project: providing services to taxonomists for standard genome sequencing and annotation.</title>
        <authorList>
            <consortium name="The Broad Institute Genomics Platform"/>
            <consortium name="The Broad Institute Genome Sequencing Center for Infectious Disease"/>
            <person name="Wu L."/>
            <person name="Ma J."/>
        </authorList>
    </citation>
    <scope>NUCLEOTIDE SEQUENCE [LARGE SCALE GENOMIC DNA]</scope>
    <source>
        <strain evidence="1 2">JCM 6242</strain>
    </source>
</reference>
<evidence type="ECO:0000313" key="2">
    <source>
        <dbReference type="Proteomes" id="UP001500831"/>
    </source>
</evidence>
<dbReference type="InterPro" id="IPR036291">
    <property type="entry name" value="NAD(P)-bd_dom_sf"/>
</dbReference>